<dbReference type="Proteomes" id="UP001500432">
    <property type="component" value="Unassembled WGS sequence"/>
</dbReference>
<evidence type="ECO:0000313" key="1">
    <source>
        <dbReference type="EMBL" id="GAA2201652.1"/>
    </source>
</evidence>
<comment type="caution">
    <text evidence="1">The sequence shown here is derived from an EMBL/GenBank/DDBJ whole genome shotgun (WGS) entry which is preliminary data.</text>
</comment>
<proteinExistence type="predicted"/>
<organism evidence="1 2">
    <name type="scientific">Sinomonas flava</name>
    <dbReference type="NCBI Taxonomy" id="496857"/>
    <lineage>
        <taxon>Bacteria</taxon>
        <taxon>Bacillati</taxon>
        <taxon>Actinomycetota</taxon>
        <taxon>Actinomycetes</taxon>
        <taxon>Micrococcales</taxon>
        <taxon>Micrococcaceae</taxon>
        <taxon>Sinomonas</taxon>
    </lineage>
</organism>
<dbReference type="EMBL" id="BAAAQW010000007">
    <property type="protein sequence ID" value="GAA2201652.1"/>
    <property type="molecule type" value="Genomic_DNA"/>
</dbReference>
<name>A0ABN3BXN2_9MICC</name>
<dbReference type="RefSeq" id="WP_208711486.1">
    <property type="nucleotide sequence ID" value="NZ_BAAAQW010000007.1"/>
</dbReference>
<evidence type="ECO:0000313" key="2">
    <source>
        <dbReference type="Proteomes" id="UP001500432"/>
    </source>
</evidence>
<sequence>MAYAPSIARVARHSWHELRRGALVHITAHGEYIGPGTVDGASRDGSVLWIQFGGIEGRRMFHSSDDVVIAVGSRPSR</sequence>
<protein>
    <submittedName>
        <fullName evidence="1">Uncharacterized protein</fullName>
    </submittedName>
</protein>
<accession>A0ABN3BXN2</accession>
<keyword evidence="2" id="KW-1185">Reference proteome</keyword>
<reference evidence="1 2" key="1">
    <citation type="journal article" date="2019" name="Int. J. Syst. Evol. Microbiol.">
        <title>The Global Catalogue of Microorganisms (GCM) 10K type strain sequencing project: providing services to taxonomists for standard genome sequencing and annotation.</title>
        <authorList>
            <consortium name="The Broad Institute Genomics Platform"/>
            <consortium name="The Broad Institute Genome Sequencing Center for Infectious Disease"/>
            <person name="Wu L."/>
            <person name="Ma J."/>
        </authorList>
    </citation>
    <scope>NUCLEOTIDE SEQUENCE [LARGE SCALE GENOMIC DNA]</scope>
    <source>
        <strain evidence="1 2">JCM 16034</strain>
    </source>
</reference>
<gene>
    <name evidence="1" type="ORF">GCM10009849_26910</name>
</gene>